<gene>
    <name evidence="2" type="ORF">RED65_12154</name>
</gene>
<sequence>MYIDEYVIAGLIIVGLTIAFFGGFYRAIKNDIKKHGDGSEQSHT</sequence>
<organism evidence="2 3">
    <name type="scientific">Bermanella marisrubri</name>
    <dbReference type="NCBI Taxonomy" id="207949"/>
    <lineage>
        <taxon>Bacteria</taxon>
        <taxon>Pseudomonadati</taxon>
        <taxon>Pseudomonadota</taxon>
        <taxon>Gammaproteobacteria</taxon>
        <taxon>Oceanospirillales</taxon>
        <taxon>Oceanospirillaceae</taxon>
        <taxon>Bermanella</taxon>
    </lineage>
</organism>
<keyword evidence="3" id="KW-1185">Reference proteome</keyword>
<keyword evidence="1" id="KW-0472">Membrane</keyword>
<dbReference type="RefSeq" id="WP_007018712.1">
    <property type="nucleotide sequence ID" value="NZ_CH724118.1"/>
</dbReference>
<name>Q1N3Q2_9GAMM</name>
<dbReference type="NCBIfam" id="NF041600">
    <property type="entry name" value="cyt_ox_CcoM"/>
    <property type="match status" value="1"/>
</dbReference>
<keyword evidence="1" id="KW-0812">Transmembrane</keyword>
<proteinExistence type="predicted"/>
<dbReference type="HOGENOM" id="CLU_215374_1_0_6"/>
<accession>Q1N3Q2</accession>
<keyword evidence="1" id="KW-1133">Transmembrane helix</keyword>
<reference evidence="2 3" key="1">
    <citation type="submission" date="2006-03" db="EMBL/GenBank/DDBJ databases">
        <authorList>
            <person name="Pinhassi J."/>
            <person name="Pedros-Alio C."/>
            <person name="Ferriera S."/>
            <person name="Johnson J."/>
            <person name="Kravitz S."/>
            <person name="Halpern A."/>
            <person name="Remington K."/>
            <person name="Beeson K."/>
            <person name="Tran B."/>
            <person name="Rogers Y.-H."/>
            <person name="Friedman R."/>
            <person name="Venter J.C."/>
        </authorList>
    </citation>
    <scope>NUCLEOTIDE SEQUENCE [LARGE SCALE GENOMIC DNA]</scope>
    <source>
        <strain evidence="2 3">RED65</strain>
    </source>
</reference>
<dbReference type="Proteomes" id="UP000004263">
    <property type="component" value="Unassembled WGS sequence"/>
</dbReference>
<protein>
    <submittedName>
        <fullName evidence="2">Uncharacterized protein</fullName>
    </submittedName>
</protein>
<feature type="transmembrane region" description="Helical" evidence="1">
    <location>
        <begin position="6"/>
        <end position="25"/>
    </location>
</feature>
<dbReference type="InterPro" id="IPR048085">
    <property type="entry name" value="Cyt_ox_CcoM-like"/>
</dbReference>
<evidence type="ECO:0000313" key="3">
    <source>
        <dbReference type="Proteomes" id="UP000004263"/>
    </source>
</evidence>
<evidence type="ECO:0000256" key="1">
    <source>
        <dbReference type="SAM" id="Phobius"/>
    </source>
</evidence>
<evidence type="ECO:0000313" key="2">
    <source>
        <dbReference type="EMBL" id="EAT12822.1"/>
    </source>
</evidence>
<dbReference type="AlphaFoldDB" id="Q1N3Q2"/>
<comment type="caution">
    <text evidence="2">The sequence shown here is derived from an EMBL/GenBank/DDBJ whole genome shotgun (WGS) entry which is preliminary data.</text>
</comment>
<dbReference type="EMBL" id="AAQH01000004">
    <property type="protein sequence ID" value="EAT12822.1"/>
    <property type="molecule type" value="Genomic_DNA"/>
</dbReference>